<evidence type="ECO:0000256" key="3">
    <source>
        <dbReference type="ARBA" id="ARBA00008891"/>
    </source>
</evidence>
<dbReference type="UniPathway" id="UPA00545">
    <property type="reaction ID" value="UER00823"/>
</dbReference>
<keyword evidence="11" id="KW-0961">Cell wall biogenesis/degradation</keyword>
<proteinExistence type="inferred from homology"/>
<evidence type="ECO:0000256" key="11">
    <source>
        <dbReference type="RuleBase" id="RU000589"/>
    </source>
</evidence>
<comment type="catalytic activity">
    <reaction evidence="9 11">
        <text>[(1-&gt;4)-alpha-D-galacturonosyl methyl ester](n) + n H2O = [(1-&gt;4)-alpha-D-galacturonosyl](n) + n methanol + n H(+)</text>
        <dbReference type="Rhea" id="RHEA:22380"/>
        <dbReference type="Rhea" id="RHEA-COMP:14570"/>
        <dbReference type="Rhea" id="RHEA-COMP:14573"/>
        <dbReference type="ChEBI" id="CHEBI:15377"/>
        <dbReference type="ChEBI" id="CHEBI:15378"/>
        <dbReference type="ChEBI" id="CHEBI:17790"/>
        <dbReference type="ChEBI" id="CHEBI:140522"/>
        <dbReference type="ChEBI" id="CHEBI:140523"/>
        <dbReference type="EC" id="3.1.1.11"/>
    </reaction>
</comment>
<dbReference type="OrthoDB" id="2019149at2759"/>
<dbReference type="EMBL" id="PKPP01003340">
    <property type="protein sequence ID" value="PWA69908.1"/>
    <property type="molecule type" value="Genomic_DNA"/>
</dbReference>
<evidence type="ECO:0000256" key="8">
    <source>
        <dbReference type="ARBA" id="ARBA00023180"/>
    </source>
</evidence>
<keyword evidence="6 11" id="KW-0378">Hydrolase</keyword>
<evidence type="ECO:0000256" key="5">
    <source>
        <dbReference type="ARBA" id="ARBA00022512"/>
    </source>
</evidence>
<dbReference type="GO" id="GO:0030599">
    <property type="term" value="F:pectinesterase activity"/>
    <property type="evidence" value="ECO:0007669"/>
    <property type="project" value="UniProtKB-UniRule"/>
</dbReference>
<dbReference type="Pfam" id="PF01095">
    <property type="entry name" value="Pectinesterase"/>
    <property type="match status" value="1"/>
</dbReference>
<dbReference type="GO" id="GO:0016829">
    <property type="term" value="F:lyase activity"/>
    <property type="evidence" value="ECO:0007669"/>
    <property type="project" value="UniProtKB-KW"/>
</dbReference>
<evidence type="ECO:0000256" key="7">
    <source>
        <dbReference type="ARBA" id="ARBA00023085"/>
    </source>
</evidence>
<keyword evidence="7 11" id="KW-0063">Aspartyl esterase</keyword>
<dbReference type="FunFam" id="2.160.20.10:FF:000013">
    <property type="entry name" value="Pectinesterase"/>
    <property type="match status" value="1"/>
</dbReference>
<evidence type="ECO:0000256" key="9">
    <source>
        <dbReference type="ARBA" id="ARBA00047928"/>
    </source>
</evidence>
<evidence type="ECO:0000256" key="1">
    <source>
        <dbReference type="ARBA" id="ARBA00004191"/>
    </source>
</evidence>
<evidence type="ECO:0000256" key="12">
    <source>
        <dbReference type="SAM" id="Phobius"/>
    </source>
</evidence>
<organism evidence="14 15">
    <name type="scientific">Artemisia annua</name>
    <name type="common">Sweet wormwood</name>
    <dbReference type="NCBI Taxonomy" id="35608"/>
    <lineage>
        <taxon>Eukaryota</taxon>
        <taxon>Viridiplantae</taxon>
        <taxon>Streptophyta</taxon>
        <taxon>Embryophyta</taxon>
        <taxon>Tracheophyta</taxon>
        <taxon>Spermatophyta</taxon>
        <taxon>Magnoliopsida</taxon>
        <taxon>eudicotyledons</taxon>
        <taxon>Gunneridae</taxon>
        <taxon>Pentapetalae</taxon>
        <taxon>asterids</taxon>
        <taxon>campanulids</taxon>
        <taxon>Asterales</taxon>
        <taxon>Asteraceae</taxon>
        <taxon>Asteroideae</taxon>
        <taxon>Anthemideae</taxon>
        <taxon>Artemisiinae</taxon>
        <taxon>Artemisia</taxon>
    </lineage>
</organism>
<comment type="similarity">
    <text evidence="3">Belongs to the pectinesterase family.</text>
</comment>
<dbReference type="Gene3D" id="2.160.20.10">
    <property type="entry name" value="Single-stranded right-handed beta-helix, Pectin lyase-like"/>
    <property type="match status" value="1"/>
</dbReference>
<dbReference type="InterPro" id="IPR011050">
    <property type="entry name" value="Pectin_lyase_fold/virulence"/>
</dbReference>
<dbReference type="InterPro" id="IPR018040">
    <property type="entry name" value="Pectinesterase_Tyr_AS"/>
</dbReference>
<evidence type="ECO:0000256" key="6">
    <source>
        <dbReference type="ARBA" id="ARBA00022801"/>
    </source>
</evidence>
<dbReference type="GO" id="GO:0045490">
    <property type="term" value="P:pectin catabolic process"/>
    <property type="evidence" value="ECO:0007669"/>
    <property type="project" value="UniProtKB-UniRule"/>
</dbReference>
<comment type="subcellular location">
    <subcellularLocation>
        <location evidence="1 11">Secreted</location>
        <location evidence="1 11">Cell wall</location>
    </subcellularLocation>
</comment>
<keyword evidence="11" id="KW-0964">Secreted</keyword>
<feature type="domain" description="Pectinesterase catalytic" evidence="13">
    <location>
        <begin position="90"/>
        <end position="378"/>
    </location>
</feature>
<comment type="pathway">
    <text evidence="2 11">Glycan metabolism; pectin degradation; 2-dehydro-3-deoxy-D-gluconate from pectin: step 1/5.</text>
</comment>
<accession>A0A2U1N8S3</accession>
<keyword evidence="8" id="KW-0325">Glycoprotein</keyword>
<dbReference type="SUPFAM" id="SSF51126">
    <property type="entry name" value="Pectin lyase-like"/>
    <property type="match status" value="1"/>
</dbReference>
<dbReference type="InterPro" id="IPR012334">
    <property type="entry name" value="Pectin_lyas_fold"/>
</dbReference>
<keyword evidence="14" id="KW-0456">Lyase</keyword>
<evidence type="ECO:0000256" key="10">
    <source>
        <dbReference type="ARBA" id="ARBA00057335"/>
    </source>
</evidence>
<dbReference type="PANTHER" id="PTHR31321:SF76">
    <property type="entry name" value="PECTINESTERASE 10-RELATED"/>
    <property type="match status" value="1"/>
</dbReference>
<dbReference type="GO" id="GO:0042545">
    <property type="term" value="P:cell wall modification"/>
    <property type="evidence" value="ECO:0007669"/>
    <property type="project" value="UniProtKB-UniRule"/>
</dbReference>
<evidence type="ECO:0000313" key="14">
    <source>
        <dbReference type="EMBL" id="PWA69908.1"/>
    </source>
</evidence>
<dbReference type="PROSITE" id="PS00800">
    <property type="entry name" value="PECTINESTERASE_1"/>
    <property type="match status" value="1"/>
</dbReference>
<dbReference type="EC" id="3.1.1.11" evidence="4 11"/>
<dbReference type="PANTHER" id="PTHR31321">
    <property type="entry name" value="ACYL-COA THIOESTER HYDROLASE YBHC-RELATED"/>
    <property type="match status" value="1"/>
</dbReference>
<name>A0A2U1N8S3_ARTAN</name>
<evidence type="ECO:0000256" key="2">
    <source>
        <dbReference type="ARBA" id="ARBA00005184"/>
    </source>
</evidence>
<comment type="caution">
    <text evidence="14">The sequence shown here is derived from an EMBL/GenBank/DDBJ whole genome shotgun (WGS) entry which is preliminary data.</text>
</comment>
<evidence type="ECO:0000256" key="4">
    <source>
        <dbReference type="ARBA" id="ARBA00013229"/>
    </source>
</evidence>
<reference evidence="14 15" key="1">
    <citation type="journal article" date="2018" name="Mol. Plant">
        <title>The genome of Artemisia annua provides insight into the evolution of Asteraceae family and artemisinin biosynthesis.</title>
        <authorList>
            <person name="Shen Q."/>
            <person name="Zhang L."/>
            <person name="Liao Z."/>
            <person name="Wang S."/>
            <person name="Yan T."/>
            <person name="Shi P."/>
            <person name="Liu M."/>
            <person name="Fu X."/>
            <person name="Pan Q."/>
            <person name="Wang Y."/>
            <person name="Lv Z."/>
            <person name="Lu X."/>
            <person name="Zhang F."/>
            <person name="Jiang W."/>
            <person name="Ma Y."/>
            <person name="Chen M."/>
            <person name="Hao X."/>
            <person name="Li L."/>
            <person name="Tang Y."/>
            <person name="Lv G."/>
            <person name="Zhou Y."/>
            <person name="Sun X."/>
            <person name="Brodelius P.E."/>
            <person name="Rose J.K.C."/>
            <person name="Tang K."/>
        </authorList>
    </citation>
    <scope>NUCLEOTIDE SEQUENCE [LARGE SCALE GENOMIC DNA]</scope>
    <source>
        <strain evidence="15">cv. Huhao1</strain>
        <tissue evidence="14">Leaf</tissue>
    </source>
</reference>
<feature type="transmembrane region" description="Helical" evidence="12">
    <location>
        <begin position="46"/>
        <end position="66"/>
    </location>
</feature>
<comment type="function">
    <text evidence="10 11">Acts in the modification of cell walls via demethylesterification of cell wall pectin.</text>
</comment>
<keyword evidence="15" id="KW-1185">Reference proteome</keyword>
<dbReference type="AlphaFoldDB" id="A0A2U1N8S3"/>
<protein>
    <recommendedName>
        <fullName evidence="4 11">Pectinesterase</fullName>
        <ecNumber evidence="4 11">3.1.1.11</ecNumber>
    </recommendedName>
</protein>
<sequence length="392" mass="44264">MKVFVKGTQFEIDVKPQATVVIRITTTNQRLKDYRIEMLHPMKMELLHRFVVFLVLFMGFGTLQSYGSARRPQPALWRGGGAAMTNYQTIVVDQSGNGNYTTIQAAIDAIPTNNMQWICVYVKEGTYNEQVKIPKDKPMIYLKGAGKRKTNVVWDSHEIIQLDATFNCEADDIVVKSMTFINSYNYPSSNNYHHRKPALAAKIAGDRSAFYRVGFMGYQDTLWDCTGRHYFKLCSIRGAVDFIMGTGQSIYERCTVSVIAGSLGPGKPGYITAQKRENANHSNGFVFKDCNVVGNGTAYLGRPWGGFARVLFYNSTLTNVVVPKGWNPWNFIKSTMNLVFAEYGCRGEGAKISGRANWVKKMSKDEVRRLTSMSYIDEEGWMKNQPYNMLSS</sequence>
<evidence type="ECO:0000259" key="13">
    <source>
        <dbReference type="Pfam" id="PF01095"/>
    </source>
</evidence>
<keyword evidence="12" id="KW-0812">Transmembrane</keyword>
<keyword evidence="5 11" id="KW-0134">Cell wall</keyword>
<dbReference type="Proteomes" id="UP000245207">
    <property type="component" value="Unassembled WGS sequence"/>
</dbReference>
<evidence type="ECO:0000313" key="15">
    <source>
        <dbReference type="Proteomes" id="UP000245207"/>
    </source>
</evidence>
<gene>
    <name evidence="14" type="ORF">CTI12_AA293750</name>
</gene>
<keyword evidence="12" id="KW-1133">Transmembrane helix</keyword>
<dbReference type="STRING" id="35608.A0A2U1N8S3"/>
<dbReference type="InterPro" id="IPR000070">
    <property type="entry name" value="Pectinesterase_cat"/>
</dbReference>
<keyword evidence="12" id="KW-0472">Membrane</keyword>